<comment type="similarity">
    <text evidence="1">Belongs to the glycosyl hydrolase 16 family.</text>
</comment>
<dbReference type="Pfam" id="PF02018">
    <property type="entry name" value="CBM_4_9"/>
    <property type="match status" value="4"/>
</dbReference>
<evidence type="ECO:0000259" key="6">
    <source>
        <dbReference type="PROSITE" id="PS51762"/>
    </source>
</evidence>
<feature type="compositionally biased region" description="Polar residues" evidence="3">
    <location>
        <begin position="364"/>
        <end position="376"/>
    </location>
</feature>
<comment type="caution">
    <text evidence="7">The sequence shown here is derived from an EMBL/GenBank/DDBJ whole genome shotgun (WGS) entry which is preliminary data.</text>
</comment>
<organism evidence="7 8">
    <name type="scientific">Fontibacillus phaseoli</name>
    <dbReference type="NCBI Taxonomy" id="1416533"/>
    <lineage>
        <taxon>Bacteria</taxon>
        <taxon>Bacillati</taxon>
        <taxon>Bacillota</taxon>
        <taxon>Bacilli</taxon>
        <taxon>Bacillales</taxon>
        <taxon>Paenibacillaceae</taxon>
        <taxon>Fontibacillus</taxon>
    </lineage>
</organism>
<evidence type="ECO:0000256" key="4">
    <source>
        <dbReference type="SAM" id="SignalP"/>
    </source>
</evidence>
<keyword evidence="8" id="KW-1185">Reference proteome</keyword>
<feature type="domain" description="SLH" evidence="5">
    <location>
        <begin position="105"/>
        <end position="163"/>
    </location>
</feature>
<dbReference type="InterPro" id="IPR013320">
    <property type="entry name" value="ConA-like_dom_sf"/>
</dbReference>
<feature type="chain" id="PRO_5039317815" evidence="4">
    <location>
        <begin position="25"/>
        <end position="1462"/>
    </location>
</feature>
<feature type="signal peptide" evidence="4">
    <location>
        <begin position="1"/>
        <end position="24"/>
    </location>
</feature>
<proteinExistence type="inferred from homology"/>
<dbReference type="GO" id="GO:0005975">
    <property type="term" value="P:carbohydrate metabolic process"/>
    <property type="evidence" value="ECO:0007669"/>
    <property type="project" value="InterPro"/>
</dbReference>
<dbReference type="Pfam" id="PF00395">
    <property type="entry name" value="SLH"/>
    <property type="match status" value="3"/>
</dbReference>
<dbReference type="InterPro" id="IPR003305">
    <property type="entry name" value="CenC_carb-bd"/>
</dbReference>
<evidence type="ECO:0000256" key="2">
    <source>
        <dbReference type="ARBA" id="ARBA00022801"/>
    </source>
</evidence>
<dbReference type="InterPro" id="IPR000757">
    <property type="entry name" value="Beta-glucanase-like"/>
</dbReference>
<keyword evidence="2" id="KW-0378">Hydrolase</keyword>
<accession>A0A369BB68</accession>
<evidence type="ECO:0000259" key="5">
    <source>
        <dbReference type="PROSITE" id="PS51272"/>
    </source>
</evidence>
<dbReference type="Pfam" id="PF00722">
    <property type="entry name" value="Glyco_hydro_16"/>
    <property type="match status" value="1"/>
</dbReference>
<dbReference type="PANTHER" id="PTHR10963:SF55">
    <property type="entry name" value="GLYCOSIDE HYDROLASE FAMILY 16 PROTEIN"/>
    <property type="match status" value="1"/>
</dbReference>
<protein>
    <submittedName>
        <fullName evidence="7">S-layer family protein</fullName>
    </submittedName>
</protein>
<dbReference type="SUPFAM" id="SSF49899">
    <property type="entry name" value="Concanavalin A-like lectins/glucanases"/>
    <property type="match status" value="1"/>
</dbReference>
<feature type="domain" description="GH16" evidence="6">
    <location>
        <begin position="362"/>
        <end position="658"/>
    </location>
</feature>
<feature type="domain" description="SLH" evidence="5">
    <location>
        <begin position="165"/>
        <end position="228"/>
    </location>
</feature>
<evidence type="ECO:0000256" key="1">
    <source>
        <dbReference type="ARBA" id="ARBA00006865"/>
    </source>
</evidence>
<evidence type="ECO:0000313" key="7">
    <source>
        <dbReference type="EMBL" id="RCX18585.1"/>
    </source>
</evidence>
<gene>
    <name evidence="7" type="ORF">DFP94_106119</name>
</gene>
<feature type="region of interest" description="Disordered" evidence="3">
    <location>
        <begin position="363"/>
        <end position="412"/>
    </location>
</feature>
<dbReference type="Gene3D" id="2.60.120.260">
    <property type="entry name" value="Galactose-binding domain-like"/>
    <property type="match status" value="4"/>
</dbReference>
<evidence type="ECO:0000256" key="3">
    <source>
        <dbReference type="SAM" id="MobiDB-lite"/>
    </source>
</evidence>
<feature type="compositionally biased region" description="Gly residues" evidence="3">
    <location>
        <begin position="380"/>
        <end position="405"/>
    </location>
</feature>
<sequence length="1462" mass="158286">MRNRLIRKGTSLAMSLLIVTSAVSGVSSAQFATGQASAFVVQQQYNDLSKNHWAANSIARWMNHDIIHGYGDGTIRPDASITRAEFSVIMNKVFGLVQKLDQPIPDVPAGTWYEEGISKAVHAGYIKLNAEGKSNPYAPLSRAEAAFALDTLFSFSQLDTGSSDTAYFSDIKGLDADTLEAVNALAAAGYLKGYSDSSFKPQRTMTRAELVSLIDRLVSGYFDKQGDFSEGTVRGNVIVNKGKVTLKDTVVEGNLYLTAGIGEGTAILQNVVVKGATFIPDSNAEIHMSGSFKRIIAGPSAEHQPAITITGTVEELELDGNAKIILAEGAVVKKLIAGKHAGKAVIEGKGKVEVIENQADGLTFNGSKIPKSTDSPSGGNSAGAGNHQGGVTPGNSDGGTPGGNNGSPNKDWTLTFASEFNEVSDLQKWTPEIGTGKDGWGNKEQQYYKAENAAVEGGNLVITAKKEDIQSSHYTSARLVTRDKFSQTYGKFEARIKLPEGTGFWPAFWMMPQDSTYGTWASSGEIDIMESRGRLPKVGLGTLHYGGEAPNNRYSGQEYPLPNGGTATDFHTYAIEWEPGEIRWYIDGILCQTQNDWYSISKDQAANNAYPAPFDQDFYMILNLALGGNFDGGQMVDDSLLPGKMYVDYVRAYKLTGRPYREAVPPVIGKEPIPADAQAPLADGNLLYNHNFDQDDAAKPNLSYLNGSGSSTEVPNTDYWSLFEGEGGAGSVNIDRIGAQNYAKISIKNAGSQNYSVQLLNTASLVKGHFYKVTFDAKSYADRTMMARMTGGASRGYAAYSEANLFNLTDRMKSFEYKFQMKAGTDLAARTEFNVGLNTSPVWIGNVRVEEIDTIAIDDDMLKEPLDGEGNRVYNGSFDQGRQDRMTFWHVVTADNTNVKASVNPATRYLGVNILDAGDGNADDVKVLQKGILLEGNQAYEWTFDASASTARDIQVELRSSDGSESYFSQKVSLGSEDVHAASSKQTVSFTMTGTTDPNATLVFHVGGAAGTVNLDNVKLVQTSIHYGPDTVFFPLANGSFDTGLAPWEAAVDSGGSLSASYENQAAKLTVNALGQNPYSNMFMQNGMSLTRGASYVLSFDAYSTKERKMEIDIEDSSYTRYFDEIVDLGTTVKNYKYVFKMGSDVTGNLKFFLGKLDGQTVSGTHDVFIDNVVFQIKDAPVKRSPILTADSTNNVLGQPVEIMFQDDEAWRDNLSSVTLNGTDIADELYTVEAGKITLDAALFPQAATYKLRVEAKGYAFAGVMQSIRLADGNLLKNGDFSNGTSEWTVWSEAGSTLAVNAGAAVITIPSRGPQGWSTQFYQEGIPLQAGKTYELSFKASASVDRPIVLEYTDTSIAPKQVDFTLSTTSATYTTTFTAPKQENLKLNFLIGNVNADSLTTPDEPHTITFDDLSIKETTSTTPTMPEPSDSHEFSNGNFEDGLNGWQIHQQSVYEPYADDPA</sequence>
<dbReference type="RefSeq" id="WP_114497452.1">
    <property type="nucleotide sequence ID" value="NZ_QPJW01000006.1"/>
</dbReference>
<dbReference type="InterPro" id="IPR001119">
    <property type="entry name" value="SLH_dom"/>
</dbReference>
<name>A0A369BB68_9BACL</name>
<reference evidence="7 8" key="1">
    <citation type="submission" date="2018-07" db="EMBL/GenBank/DDBJ databases">
        <title>Genomic Encyclopedia of Type Strains, Phase III (KMG-III): the genomes of soil and plant-associated and newly described type strains.</title>
        <authorList>
            <person name="Whitman W."/>
        </authorList>
    </citation>
    <scope>NUCLEOTIDE SEQUENCE [LARGE SCALE GENOMIC DNA]</scope>
    <source>
        <strain evidence="7 8">CECT 8333</strain>
    </source>
</reference>
<evidence type="ECO:0000313" key="8">
    <source>
        <dbReference type="Proteomes" id="UP000253090"/>
    </source>
</evidence>
<dbReference type="PANTHER" id="PTHR10963">
    <property type="entry name" value="GLYCOSYL HYDROLASE-RELATED"/>
    <property type="match status" value="1"/>
</dbReference>
<keyword evidence="4" id="KW-0732">Signal</keyword>
<feature type="region of interest" description="Disordered" evidence="3">
    <location>
        <begin position="1418"/>
        <end position="1442"/>
    </location>
</feature>
<dbReference type="CDD" id="cd08023">
    <property type="entry name" value="GH16_laminarinase_like"/>
    <property type="match status" value="1"/>
</dbReference>
<dbReference type="Proteomes" id="UP000253090">
    <property type="component" value="Unassembled WGS sequence"/>
</dbReference>
<dbReference type="SUPFAM" id="SSF49785">
    <property type="entry name" value="Galactose-binding domain-like"/>
    <property type="match status" value="4"/>
</dbReference>
<dbReference type="InterPro" id="IPR008979">
    <property type="entry name" value="Galactose-bd-like_sf"/>
</dbReference>
<feature type="compositionally biased region" description="Low complexity" evidence="3">
    <location>
        <begin position="1418"/>
        <end position="1428"/>
    </location>
</feature>
<dbReference type="OrthoDB" id="9809583at2"/>
<dbReference type="InterPro" id="IPR050546">
    <property type="entry name" value="Glycosyl_Hydrlase_16"/>
</dbReference>
<dbReference type="Gene3D" id="2.60.120.200">
    <property type="match status" value="1"/>
</dbReference>
<dbReference type="PROSITE" id="PS51762">
    <property type="entry name" value="GH16_2"/>
    <property type="match status" value="1"/>
</dbReference>
<feature type="domain" description="SLH" evidence="5">
    <location>
        <begin position="41"/>
        <end position="104"/>
    </location>
</feature>
<dbReference type="InterPro" id="IPR011432">
    <property type="entry name" value="Shr-like_HID"/>
</dbReference>
<dbReference type="Pfam" id="PF07550">
    <property type="entry name" value="Shr-like_HID"/>
    <property type="match status" value="1"/>
</dbReference>
<dbReference type="GO" id="GO:0004553">
    <property type="term" value="F:hydrolase activity, hydrolyzing O-glycosyl compounds"/>
    <property type="evidence" value="ECO:0007669"/>
    <property type="project" value="InterPro"/>
</dbReference>
<dbReference type="PROSITE" id="PS51272">
    <property type="entry name" value="SLH"/>
    <property type="match status" value="3"/>
</dbReference>
<dbReference type="EMBL" id="QPJW01000006">
    <property type="protein sequence ID" value="RCX18585.1"/>
    <property type="molecule type" value="Genomic_DNA"/>
</dbReference>